<dbReference type="GO" id="GO:0016787">
    <property type="term" value="F:hydrolase activity"/>
    <property type="evidence" value="ECO:0007669"/>
    <property type="project" value="UniProtKB-KW"/>
</dbReference>
<keyword evidence="4" id="KW-1185">Reference proteome</keyword>
<name>A0A3N2BG47_9MICO</name>
<dbReference type="PANTHER" id="PTHR11839:SF31">
    <property type="entry name" value="ADP-RIBOSE PYROPHOSPHATASE"/>
    <property type="match status" value="1"/>
</dbReference>
<dbReference type="EMBL" id="RKHK01000001">
    <property type="protein sequence ID" value="ROR74233.1"/>
    <property type="molecule type" value="Genomic_DNA"/>
</dbReference>
<dbReference type="CDD" id="cd24158">
    <property type="entry name" value="NUDIX_ADPRase_Rv1700"/>
    <property type="match status" value="1"/>
</dbReference>
<dbReference type="SUPFAM" id="SSF55811">
    <property type="entry name" value="Nudix"/>
    <property type="match status" value="1"/>
</dbReference>
<accession>A0A3N2BG47</accession>
<dbReference type="GO" id="GO:0019693">
    <property type="term" value="P:ribose phosphate metabolic process"/>
    <property type="evidence" value="ECO:0007669"/>
    <property type="project" value="TreeGrafter"/>
</dbReference>
<sequence>MSVRGDGTAGTRCRAQVTDAKLEREVLTSERLYQSAIFDLVREEVRLDDDVVIRRDFVDHPGAVAIVALREPSGAPEVLLIRQYRHPVRAALWEVPAGLLDVAGEAPLAAAQRELAEEADLTASRWDVLTDYFTSPGASNESLRIYLAREVAEVPEPERHTRVEEEAEMISCWVPLDEAVAAVHAGRIHNPSAVIGILAAASARSKKWAGLRSVEATWLQ</sequence>
<proteinExistence type="predicted"/>
<evidence type="ECO:0000256" key="1">
    <source>
        <dbReference type="ARBA" id="ARBA00022801"/>
    </source>
</evidence>
<dbReference type="PROSITE" id="PS51462">
    <property type="entry name" value="NUDIX"/>
    <property type="match status" value="1"/>
</dbReference>
<feature type="domain" description="Nudix hydrolase" evidence="2">
    <location>
        <begin position="59"/>
        <end position="196"/>
    </location>
</feature>
<evidence type="ECO:0000313" key="4">
    <source>
        <dbReference type="Proteomes" id="UP000280668"/>
    </source>
</evidence>
<dbReference type="AlphaFoldDB" id="A0A3N2BG47"/>
<dbReference type="Proteomes" id="UP000280668">
    <property type="component" value="Unassembled WGS sequence"/>
</dbReference>
<evidence type="ECO:0000313" key="3">
    <source>
        <dbReference type="EMBL" id="ROR74233.1"/>
    </source>
</evidence>
<reference evidence="3 4" key="1">
    <citation type="submission" date="2018-11" db="EMBL/GenBank/DDBJ databases">
        <title>Sequencing the genomes of 1000 actinobacteria strains.</title>
        <authorList>
            <person name="Klenk H.-P."/>
        </authorList>
    </citation>
    <scope>NUCLEOTIDE SEQUENCE [LARGE SCALE GENOMIC DNA]</scope>
    <source>
        <strain evidence="3 4">DSM 11294</strain>
    </source>
</reference>
<gene>
    <name evidence="3" type="ORF">EDD31_2637</name>
</gene>
<dbReference type="PANTHER" id="PTHR11839">
    <property type="entry name" value="UDP/ADP-SUGAR PYROPHOSPHATASE"/>
    <property type="match status" value="1"/>
</dbReference>
<dbReference type="Gene3D" id="3.90.79.10">
    <property type="entry name" value="Nucleoside Triphosphate Pyrophosphohydrolase"/>
    <property type="match status" value="1"/>
</dbReference>
<dbReference type="GO" id="GO:0005829">
    <property type="term" value="C:cytosol"/>
    <property type="evidence" value="ECO:0007669"/>
    <property type="project" value="TreeGrafter"/>
</dbReference>
<dbReference type="InterPro" id="IPR000086">
    <property type="entry name" value="NUDIX_hydrolase_dom"/>
</dbReference>
<dbReference type="Pfam" id="PF00293">
    <property type="entry name" value="NUDIX"/>
    <property type="match status" value="1"/>
</dbReference>
<keyword evidence="1" id="KW-0378">Hydrolase</keyword>
<comment type="caution">
    <text evidence="3">The sequence shown here is derived from an EMBL/GenBank/DDBJ whole genome shotgun (WGS) entry which is preliminary data.</text>
</comment>
<dbReference type="GO" id="GO:0006753">
    <property type="term" value="P:nucleoside phosphate metabolic process"/>
    <property type="evidence" value="ECO:0007669"/>
    <property type="project" value="TreeGrafter"/>
</dbReference>
<evidence type="ECO:0000259" key="2">
    <source>
        <dbReference type="PROSITE" id="PS51462"/>
    </source>
</evidence>
<organism evidence="3 4">
    <name type="scientific">Bogoriella caseilytica</name>
    <dbReference type="NCBI Taxonomy" id="56055"/>
    <lineage>
        <taxon>Bacteria</taxon>
        <taxon>Bacillati</taxon>
        <taxon>Actinomycetota</taxon>
        <taxon>Actinomycetes</taxon>
        <taxon>Micrococcales</taxon>
        <taxon>Bogoriellaceae</taxon>
        <taxon>Bogoriella</taxon>
    </lineage>
</organism>
<dbReference type="InterPro" id="IPR015797">
    <property type="entry name" value="NUDIX_hydrolase-like_dom_sf"/>
</dbReference>
<protein>
    <submittedName>
        <fullName evidence="3">ADP-ribose pyrophosphatase</fullName>
    </submittedName>
</protein>